<evidence type="ECO:0000313" key="1">
    <source>
        <dbReference type="EMBL" id="OAF55769.1"/>
    </source>
</evidence>
<name>A0A177A0G7_9PEZI</name>
<reference evidence="1" key="1">
    <citation type="submission" date="2016-03" db="EMBL/GenBank/DDBJ databases">
        <title>Updated assembly of Pseudogymnoascus destructans, the fungus causing white-nose syndrome of bats.</title>
        <authorList>
            <person name="Palmer J.M."/>
            <person name="Drees K.P."/>
            <person name="Foster J.T."/>
            <person name="Lindner D.L."/>
        </authorList>
    </citation>
    <scope>NUCLEOTIDE SEQUENCE [LARGE SCALE GENOMIC DNA]</scope>
    <source>
        <strain evidence="1">20631-21</strain>
    </source>
</reference>
<dbReference type="VEuPathDB" id="FungiDB:GMDG_00946"/>
<sequence>MVTQTVSSQTILTGPRDWPSWISQIKQAARKHLLWPYIDPGKDLEDLEVLEQPSLIEATPEDDLRQSDLTIKELRTCEKGTGTLDQWLDKWIYTYDICAAAKLPDVAGNRGIKDFIGAVALMSPELATIQNIALVKSTDPID</sequence>
<gene>
    <name evidence="1" type="ORF">VC83_07784</name>
</gene>
<proteinExistence type="predicted"/>
<dbReference type="AlphaFoldDB" id="A0A177A0G7"/>
<dbReference type="Proteomes" id="UP000077154">
    <property type="component" value="Unassembled WGS sequence"/>
</dbReference>
<organism evidence="1">
    <name type="scientific">Pseudogymnoascus destructans</name>
    <dbReference type="NCBI Taxonomy" id="655981"/>
    <lineage>
        <taxon>Eukaryota</taxon>
        <taxon>Fungi</taxon>
        <taxon>Dikarya</taxon>
        <taxon>Ascomycota</taxon>
        <taxon>Pezizomycotina</taxon>
        <taxon>Leotiomycetes</taxon>
        <taxon>Thelebolales</taxon>
        <taxon>Thelebolaceae</taxon>
        <taxon>Pseudogymnoascus</taxon>
    </lineage>
</organism>
<dbReference type="RefSeq" id="XP_024321068.1">
    <property type="nucleotide sequence ID" value="XM_024471349.1"/>
</dbReference>
<protein>
    <submittedName>
        <fullName evidence="1">Uncharacterized protein</fullName>
    </submittedName>
</protein>
<accession>A0A177A0G7</accession>
<dbReference type="EMBL" id="KV441407">
    <property type="protein sequence ID" value="OAF55769.1"/>
    <property type="molecule type" value="Genomic_DNA"/>
</dbReference>
<dbReference type="GeneID" id="36290828"/>
<dbReference type="OrthoDB" id="3781185at2759"/>